<feature type="region of interest" description="Disordered" evidence="1">
    <location>
        <begin position="41"/>
        <end position="89"/>
    </location>
</feature>
<dbReference type="Proteomes" id="UP001189429">
    <property type="component" value="Unassembled WGS sequence"/>
</dbReference>
<dbReference type="EMBL" id="CAUYUJ010005581">
    <property type="protein sequence ID" value="CAK0814251.1"/>
    <property type="molecule type" value="Genomic_DNA"/>
</dbReference>
<reference evidence="2" key="1">
    <citation type="submission" date="2023-10" db="EMBL/GenBank/DDBJ databases">
        <authorList>
            <person name="Chen Y."/>
            <person name="Shah S."/>
            <person name="Dougan E. K."/>
            <person name="Thang M."/>
            <person name="Chan C."/>
        </authorList>
    </citation>
    <scope>NUCLEOTIDE SEQUENCE [LARGE SCALE GENOMIC DNA]</scope>
</reference>
<organism evidence="2 4">
    <name type="scientific">Prorocentrum cordatum</name>
    <dbReference type="NCBI Taxonomy" id="2364126"/>
    <lineage>
        <taxon>Eukaryota</taxon>
        <taxon>Sar</taxon>
        <taxon>Alveolata</taxon>
        <taxon>Dinophyceae</taxon>
        <taxon>Prorocentrales</taxon>
        <taxon>Prorocentraceae</taxon>
        <taxon>Prorocentrum</taxon>
    </lineage>
</organism>
<evidence type="ECO:0000313" key="2">
    <source>
        <dbReference type="EMBL" id="CAK0814251.1"/>
    </source>
</evidence>
<dbReference type="EMBL" id="CAUYUJ010008641">
    <property type="protein sequence ID" value="CAK0824518.1"/>
    <property type="molecule type" value="Genomic_DNA"/>
</dbReference>
<evidence type="ECO:0000313" key="4">
    <source>
        <dbReference type="Proteomes" id="UP001189429"/>
    </source>
</evidence>
<evidence type="ECO:0000313" key="3">
    <source>
        <dbReference type="EMBL" id="CAK0824518.1"/>
    </source>
</evidence>
<keyword evidence="4" id="KW-1185">Reference proteome</keyword>
<feature type="compositionally biased region" description="Basic and acidic residues" evidence="1">
    <location>
        <begin position="75"/>
        <end position="87"/>
    </location>
</feature>
<sequence length="131" mass="14067">MIRLVPGMWHPRGSCTNRTNTSLNSSQCEMSRCVGFGESLKDGLADGEESEPLDDEMADGEEGGSWSWRGAFSSTREDGGESDDGHPHVPLYGRCRICCTIGIAMSIGAFRTLAISRRSVQISSSSSSQSS</sequence>
<accession>A0ABN9R9M9</accession>
<protein>
    <submittedName>
        <fullName evidence="2">Uncharacterized protein</fullName>
    </submittedName>
</protein>
<proteinExistence type="predicted"/>
<comment type="caution">
    <text evidence="2">The sequence shown here is derived from an EMBL/GenBank/DDBJ whole genome shotgun (WGS) entry which is preliminary data.</text>
</comment>
<evidence type="ECO:0000256" key="1">
    <source>
        <dbReference type="SAM" id="MobiDB-lite"/>
    </source>
</evidence>
<gene>
    <name evidence="2" type="ORF">PCOR1329_LOCUS17906</name>
    <name evidence="3" type="ORF">PCOR1329_LOCUS24908</name>
</gene>
<name>A0ABN9R9M9_9DINO</name>
<feature type="compositionally biased region" description="Acidic residues" evidence="1">
    <location>
        <begin position="45"/>
        <end position="62"/>
    </location>
</feature>